<dbReference type="PROSITE" id="PS50883">
    <property type="entry name" value="EAL"/>
    <property type="match status" value="1"/>
</dbReference>
<dbReference type="EMBL" id="SDPU01000021">
    <property type="protein sequence ID" value="RYU12438.1"/>
    <property type="molecule type" value="Genomic_DNA"/>
</dbReference>
<evidence type="ECO:0000313" key="4">
    <source>
        <dbReference type="Proteomes" id="UP000291189"/>
    </source>
</evidence>
<dbReference type="AlphaFoldDB" id="A0A4Q5J3Z5"/>
<protein>
    <submittedName>
        <fullName evidence="3">EAL domain-containing protein</fullName>
    </submittedName>
</protein>
<dbReference type="InterPro" id="IPR035919">
    <property type="entry name" value="EAL_sf"/>
</dbReference>
<dbReference type="PANTHER" id="PTHR33121:SF70">
    <property type="entry name" value="SIGNALING PROTEIN YKOW"/>
    <property type="match status" value="1"/>
</dbReference>
<feature type="compositionally biased region" description="Basic residues" evidence="1">
    <location>
        <begin position="342"/>
        <end position="364"/>
    </location>
</feature>
<dbReference type="GO" id="GO:0071111">
    <property type="term" value="F:cyclic-guanylate-specific phosphodiesterase activity"/>
    <property type="evidence" value="ECO:0007669"/>
    <property type="project" value="InterPro"/>
</dbReference>
<organism evidence="3 4">
    <name type="scientific">Nocardioides iriomotensis</name>
    <dbReference type="NCBI Taxonomy" id="715784"/>
    <lineage>
        <taxon>Bacteria</taxon>
        <taxon>Bacillati</taxon>
        <taxon>Actinomycetota</taxon>
        <taxon>Actinomycetes</taxon>
        <taxon>Propionibacteriales</taxon>
        <taxon>Nocardioidaceae</taxon>
        <taxon>Nocardioides</taxon>
    </lineage>
</organism>
<dbReference type="SUPFAM" id="SSF141868">
    <property type="entry name" value="EAL domain-like"/>
    <property type="match status" value="1"/>
</dbReference>
<dbReference type="PANTHER" id="PTHR33121">
    <property type="entry name" value="CYCLIC DI-GMP PHOSPHODIESTERASE PDEF"/>
    <property type="match status" value="1"/>
</dbReference>
<name>A0A4Q5J3Z5_9ACTN</name>
<gene>
    <name evidence="3" type="ORF">ETU37_10595</name>
</gene>
<sequence length="398" mass="42708">MFSRRAVTPPGSSRATETASAALTPLEAALALARSPEDLRLVAQPLVDTASGEIAGFELLARFPRPWDVLPQDVFEAAEAHGLSPALTCHVLERAARLRDDLPPRTFLTVNCSPSDLVDPSVRLLVQRLDLSRMFVELTESAWPTDEQTVLEAADEVRARGGRIAADDVGAGYSGLLQLIRLRPDMVKIDRDIVRRIDVDSAAASLVAMLGELAGRLDAWIVVEGVETEAQLAAAVRLGVPLVQGYYFSLPEEPWTGVSGVAKVRQLTGEYGEVEGEQVATLQRPVRPDELVLDDTGHPVGIRVEGLGVVRPLTMALTTPVADASPAGHAAHPAGRADRPGRGHRRRGHAGRRRARGAARRAAPRRAAAGVAGCVPMPRKPVTVLLPAPRDNRARAWL</sequence>
<dbReference type="CDD" id="cd01948">
    <property type="entry name" value="EAL"/>
    <property type="match status" value="1"/>
</dbReference>
<dbReference type="Pfam" id="PF00563">
    <property type="entry name" value="EAL"/>
    <property type="match status" value="1"/>
</dbReference>
<proteinExistence type="predicted"/>
<feature type="domain" description="EAL" evidence="2">
    <location>
        <begin position="23"/>
        <end position="265"/>
    </location>
</feature>
<dbReference type="Proteomes" id="UP000291189">
    <property type="component" value="Unassembled WGS sequence"/>
</dbReference>
<comment type="caution">
    <text evidence="3">The sequence shown here is derived from an EMBL/GenBank/DDBJ whole genome shotgun (WGS) entry which is preliminary data.</text>
</comment>
<dbReference type="Gene3D" id="3.20.20.450">
    <property type="entry name" value="EAL domain"/>
    <property type="match status" value="1"/>
</dbReference>
<accession>A0A4Q5J3Z5</accession>
<evidence type="ECO:0000256" key="1">
    <source>
        <dbReference type="SAM" id="MobiDB-lite"/>
    </source>
</evidence>
<evidence type="ECO:0000313" key="3">
    <source>
        <dbReference type="EMBL" id="RYU12438.1"/>
    </source>
</evidence>
<dbReference type="OrthoDB" id="1673646at2"/>
<feature type="region of interest" description="Disordered" evidence="1">
    <location>
        <begin position="1"/>
        <end position="20"/>
    </location>
</feature>
<dbReference type="InterPro" id="IPR001633">
    <property type="entry name" value="EAL_dom"/>
</dbReference>
<dbReference type="InterPro" id="IPR050706">
    <property type="entry name" value="Cyclic-di-GMP_PDE-like"/>
</dbReference>
<reference evidence="3 4" key="1">
    <citation type="submission" date="2019-01" db="EMBL/GenBank/DDBJ databases">
        <title>Nocardioides guangzhouensis sp. nov., an actinobacterium isolated from soil.</title>
        <authorList>
            <person name="Fu Y."/>
            <person name="Cai Y."/>
            <person name="Lin Z."/>
            <person name="Chen P."/>
        </authorList>
    </citation>
    <scope>NUCLEOTIDE SEQUENCE [LARGE SCALE GENOMIC DNA]</scope>
    <source>
        <strain evidence="3 4">NBRC 105384</strain>
    </source>
</reference>
<keyword evidence="4" id="KW-1185">Reference proteome</keyword>
<feature type="region of interest" description="Disordered" evidence="1">
    <location>
        <begin position="323"/>
        <end position="370"/>
    </location>
</feature>
<evidence type="ECO:0000259" key="2">
    <source>
        <dbReference type="PROSITE" id="PS50883"/>
    </source>
</evidence>
<dbReference type="SMART" id="SM00052">
    <property type="entry name" value="EAL"/>
    <property type="match status" value="1"/>
</dbReference>